<accession>A0AAD9JPR5</accession>
<evidence type="ECO:0000313" key="2">
    <source>
        <dbReference type="EMBL" id="KAK2156927.1"/>
    </source>
</evidence>
<dbReference type="InterPro" id="IPR005334">
    <property type="entry name" value="Tctex-1-like"/>
</dbReference>
<dbReference type="FunFam" id="3.30.1140.40:FF:000003">
    <property type="entry name" value="tctex1 domain-containing protein 2"/>
    <property type="match status" value="1"/>
</dbReference>
<sequence>MTTKQAKVGSHLPGLLDTKRAFDKRKGFVPPPSDTASSIVSFSHTQEMANVGKSVKFENTYHTDPDDRTRFAAPRVKEVASSVLESYLCDVTYDARRCSELSSELSALIKSRVKELGFPRYKLICLVSIGENTGQGVAIASRCLWNTNTDNFASVTYRNKELFAVVTVYGLYFE</sequence>
<dbReference type="GO" id="GO:0045505">
    <property type="term" value="F:dynein intermediate chain binding"/>
    <property type="evidence" value="ECO:0007669"/>
    <property type="project" value="TreeGrafter"/>
</dbReference>
<keyword evidence="3" id="KW-1185">Reference proteome</keyword>
<dbReference type="PANTHER" id="PTHR21255">
    <property type="entry name" value="T-COMPLEX-ASSOCIATED-TESTIS-EXPRESSED 1/ DYNEIN LIGHT CHAIN"/>
    <property type="match status" value="1"/>
</dbReference>
<evidence type="ECO:0000313" key="3">
    <source>
        <dbReference type="Proteomes" id="UP001208570"/>
    </source>
</evidence>
<comment type="caution">
    <text evidence="2">The sequence shown here is derived from an EMBL/GenBank/DDBJ whole genome shotgun (WGS) entry which is preliminary data.</text>
</comment>
<protein>
    <submittedName>
        <fullName evidence="2">Uncharacterized protein</fullName>
    </submittedName>
</protein>
<dbReference type="Pfam" id="PF03645">
    <property type="entry name" value="Tctex-1"/>
    <property type="match status" value="1"/>
</dbReference>
<dbReference type="GO" id="GO:0007018">
    <property type="term" value="P:microtubule-based movement"/>
    <property type="evidence" value="ECO:0007669"/>
    <property type="project" value="TreeGrafter"/>
</dbReference>
<dbReference type="Proteomes" id="UP001208570">
    <property type="component" value="Unassembled WGS sequence"/>
</dbReference>
<dbReference type="InterPro" id="IPR038586">
    <property type="entry name" value="Tctex-1-like_sf"/>
</dbReference>
<dbReference type="Gene3D" id="3.30.1140.40">
    <property type="entry name" value="Tctex-1"/>
    <property type="match status" value="1"/>
</dbReference>
<comment type="similarity">
    <text evidence="1">Belongs to the dynein light chain Tctex-type family.</text>
</comment>
<evidence type="ECO:0000256" key="1">
    <source>
        <dbReference type="ARBA" id="ARBA00005361"/>
    </source>
</evidence>
<reference evidence="2" key="1">
    <citation type="journal article" date="2023" name="Mol. Biol. Evol.">
        <title>Third-Generation Sequencing Reveals the Adaptive Role of the Epigenome in Three Deep-Sea Polychaetes.</title>
        <authorList>
            <person name="Perez M."/>
            <person name="Aroh O."/>
            <person name="Sun Y."/>
            <person name="Lan Y."/>
            <person name="Juniper S.K."/>
            <person name="Young C.R."/>
            <person name="Angers B."/>
            <person name="Qian P.Y."/>
        </authorList>
    </citation>
    <scope>NUCLEOTIDE SEQUENCE</scope>
    <source>
        <strain evidence="2">P08H-3</strain>
    </source>
</reference>
<organism evidence="2 3">
    <name type="scientific">Paralvinella palmiformis</name>
    <dbReference type="NCBI Taxonomy" id="53620"/>
    <lineage>
        <taxon>Eukaryota</taxon>
        <taxon>Metazoa</taxon>
        <taxon>Spiralia</taxon>
        <taxon>Lophotrochozoa</taxon>
        <taxon>Annelida</taxon>
        <taxon>Polychaeta</taxon>
        <taxon>Sedentaria</taxon>
        <taxon>Canalipalpata</taxon>
        <taxon>Terebellida</taxon>
        <taxon>Terebelliformia</taxon>
        <taxon>Alvinellidae</taxon>
        <taxon>Paralvinella</taxon>
    </lineage>
</organism>
<dbReference type="CDD" id="cd21451">
    <property type="entry name" value="DLC-like_TCTEX1D"/>
    <property type="match status" value="1"/>
</dbReference>
<proteinExistence type="inferred from homology"/>
<gene>
    <name evidence="2" type="ORF">LSH36_202g08009</name>
</gene>
<dbReference type="PANTHER" id="PTHR21255:SF65">
    <property type="entry name" value="TCTEX1 DOMAIN-CONTAINING PROTEIN 2"/>
    <property type="match status" value="1"/>
</dbReference>
<name>A0AAD9JPR5_9ANNE</name>
<dbReference type="GO" id="GO:0005868">
    <property type="term" value="C:cytoplasmic dynein complex"/>
    <property type="evidence" value="ECO:0007669"/>
    <property type="project" value="TreeGrafter"/>
</dbReference>
<dbReference type="AlphaFoldDB" id="A0AAD9JPR5"/>
<dbReference type="GO" id="GO:0005737">
    <property type="term" value="C:cytoplasm"/>
    <property type="evidence" value="ECO:0007669"/>
    <property type="project" value="TreeGrafter"/>
</dbReference>
<dbReference type="EMBL" id="JAODUP010000202">
    <property type="protein sequence ID" value="KAK2156927.1"/>
    <property type="molecule type" value="Genomic_DNA"/>
</dbReference>